<comment type="caution">
    <text evidence="2">The sequence shown here is derived from an EMBL/GenBank/DDBJ whole genome shotgun (WGS) entry which is preliminary data.</text>
</comment>
<evidence type="ECO:0008006" key="4">
    <source>
        <dbReference type="Google" id="ProtNLM"/>
    </source>
</evidence>
<accession>A0ABW0T932</accession>
<feature type="coiled-coil region" evidence="1">
    <location>
        <begin position="21"/>
        <end position="55"/>
    </location>
</feature>
<protein>
    <recommendedName>
        <fullName evidence="4">HTH HARE-type domain-containing protein</fullName>
    </recommendedName>
</protein>
<reference evidence="3" key="1">
    <citation type="journal article" date="2019" name="Int. J. Syst. Evol. Microbiol.">
        <title>The Global Catalogue of Microorganisms (GCM) 10K type strain sequencing project: providing services to taxonomists for standard genome sequencing and annotation.</title>
        <authorList>
            <consortium name="The Broad Institute Genomics Platform"/>
            <consortium name="The Broad Institute Genome Sequencing Center for Infectious Disease"/>
            <person name="Wu L."/>
            <person name="Ma J."/>
        </authorList>
    </citation>
    <scope>NUCLEOTIDE SEQUENCE [LARGE SCALE GENOMIC DNA]</scope>
    <source>
        <strain evidence="3">JCM 3366</strain>
    </source>
</reference>
<organism evidence="2 3">
    <name type="scientific">Nitratireductor kimnyeongensis</name>
    <dbReference type="NCBI Taxonomy" id="430679"/>
    <lineage>
        <taxon>Bacteria</taxon>
        <taxon>Pseudomonadati</taxon>
        <taxon>Pseudomonadota</taxon>
        <taxon>Alphaproteobacteria</taxon>
        <taxon>Hyphomicrobiales</taxon>
        <taxon>Phyllobacteriaceae</taxon>
        <taxon>Nitratireductor</taxon>
    </lineage>
</organism>
<sequence length="176" mass="19288">MLIETYVRVSPVYGGNYGIGADFMIKDFDKLKQQLNELSEAVNKFESEAVQLRVVELVLGQNDTRAGGFSEGGISDFIAGPGMMQVVRTTPRHGRRKTTTDSAKGAVAALNDLLESDFFDAPRTIGDIVARCQETFGMRYKSNAFSGPLSRHARTGVLSREKNVDGKFVYVKPGTD</sequence>
<proteinExistence type="predicted"/>
<dbReference type="EMBL" id="JBHSNB010000002">
    <property type="protein sequence ID" value="MFC5585652.1"/>
    <property type="molecule type" value="Genomic_DNA"/>
</dbReference>
<keyword evidence="3" id="KW-1185">Reference proteome</keyword>
<gene>
    <name evidence="2" type="ORF">ACFPOD_11050</name>
</gene>
<name>A0ABW0T932_9HYPH</name>
<keyword evidence="1" id="KW-0175">Coiled coil</keyword>
<dbReference type="Proteomes" id="UP001596107">
    <property type="component" value="Unassembled WGS sequence"/>
</dbReference>
<dbReference type="RefSeq" id="WP_246637856.1">
    <property type="nucleotide sequence ID" value="NZ_CP078143.1"/>
</dbReference>
<evidence type="ECO:0000313" key="3">
    <source>
        <dbReference type="Proteomes" id="UP001596107"/>
    </source>
</evidence>
<evidence type="ECO:0000313" key="2">
    <source>
        <dbReference type="EMBL" id="MFC5585652.1"/>
    </source>
</evidence>
<evidence type="ECO:0000256" key="1">
    <source>
        <dbReference type="SAM" id="Coils"/>
    </source>
</evidence>